<dbReference type="GO" id="GO:0008270">
    <property type="term" value="F:zinc ion binding"/>
    <property type="evidence" value="ECO:0007669"/>
    <property type="project" value="UniProtKB-KW"/>
</dbReference>
<evidence type="ECO:0000313" key="5">
    <source>
        <dbReference type="Proteomes" id="UP000447873"/>
    </source>
</evidence>
<dbReference type="Proteomes" id="UP000447873">
    <property type="component" value="Unassembled WGS sequence"/>
</dbReference>
<keyword evidence="1" id="KW-0479">Metal-binding</keyword>
<evidence type="ECO:0000256" key="2">
    <source>
        <dbReference type="SAM" id="MobiDB-lite"/>
    </source>
</evidence>
<keyword evidence="1" id="KW-0862">Zinc</keyword>
<protein>
    <recommendedName>
        <fullName evidence="3">C3H1-type domain-containing protein</fullName>
    </recommendedName>
</protein>
<evidence type="ECO:0000259" key="3">
    <source>
        <dbReference type="PROSITE" id="PS50103"/>
    </source>
</evidence>
<comment type="caution">
    <text evidence="4">The sequence shown here is derived from an EMBL/GenBank/DDBJ whole genome shotgun (WGS) entry which is preliminary data.</text>
</comment>
<proteinExistence type="predicted"/>
<dbReference type="Gene3D" id="3.30.1370.210">
    <property type="match status" value="1"/>
</dbReference>
<dbReference type="EMBL" id="WNWS01000204">
    <property type="protein sequence ID" value="KAE9975017.1"/>
    <property type="molecule type" value="Genomic_DNA"/>
</dbReference>
<feature type="zinc finger region" description="C3H1-type" evidence="1">
    <location>
        <begin position="92"/>
        <end position="116"/>
    </location>
</feature>
<keyword evidence="1" id="KW-0863">Zinc-finger</keyword>
<sequence>MSAPANSSCLVLNRKRKWGSGIVEIKVAALPRPSWPSGGMFGWGSSSSTSALSNASTSSLGGFPTGNFAPTTPQLAKKAKQSQPDQKSTVDKRALIPCRHHAKGKCKRDSCPFLHD</sequence>
<feature type="region of interest" description="Disordered" evidence="2">
    <location>
        <begin position="50"/>
        <end position="96"/>
    </location>
</feature>
<dbReference type="InterPro" id="IPR000571">
    <property type="entry name" value="Znf_CCCH"/>
</dbReference>
<evidence type="ECO:0000256" key="1">
    <source>
        <dbReference type="PROSITE-ProRule" id="PRU00723"/>
    </source>
</evidence>
<dbReference type="AlphaFoldDB" id="A0A8H3UQ47"/>
<organism evidence="4 5">
    <name type="scientific">Venturia inaequalis</name>
    <name type="common">Apple scab fungus</name>
    <dbReference type="NCBI Taxonomy" id="5025"/>
    <lineage>
        <taxon>Eukaryota</taxon>
        <taxon>Fungi</taxon>
        <taxon>Dikarya</taxon>
        <taxon>Ascomycota</taxon>
        <taxon>Pezizomycotina</taxon>
        <taxon>Dothideomycetes</taxon>
        <taxon>Pleosporomycetidae</taxon>
        <taxon>Venturiales</taxon>
        <taxon>Venturiaceae</taxon>
        <taxon>Venturia</taxon>
    </lineage>
</organism>
<dbReference type="PROSITE" id="PS50103">
    <property type="entry name" value="ZF_C3H1"/>
    <property type="match status" value="1"/>
</dbReference>
<name>A0A8H3UQ47_VENIN</name>
<evidence type="ECO:0000313" key="4">
    <source>
        <dbReference type="EMBL" id="KAE9975017.1"/>
    </source>
</evidence>
<feature type="compositionally biased region" description="Low complexity" evidence="2">
    <location>
        <begin position="50"/>
        <end position="62"/>
    </location>
</feature>
<accession>A0A8H3UQ47</accession>
<feature type="domain" description="C3H1-type" evidence="3">
    <location>
        <begin position="92"/>
        <end position="116"/>
    </location>
</feature>
<reference evidence="4 5" key="1">
    <citation type="submission" date="2018-12" db="EMBL/GenBank/DDBJ databases">
        <title>Venturia inaequalis Genome Resource.</title>
        <authorList>
            <person name="Lichtner F.J."/>
        </authorList>
    </citation>
    <scope>NUCLEOTIDE SEQUENCE [LARGE SCALE GENOMIC DNA]</scope>
    <source>
        <strain evidence="4 5">120213</strain>
    </source>
</reference>
<gene>
    <name evidence="4" type="ORF">EG328_003493</name>
</gene>